<keyword evidence="6" id="KW-0812">Transmembrane</keyword>
<dbReference type="Gene3D" id="2.60.40.1630">
    <property type="entry name" value="bacillus anthracis domain"/>
    <property type="match status" value="1"/>
</dbReference>
<evidence type="ECO:0000313" key="11">
    <source>
        <dbReference type="Proteomes" id="UP000743899"/>
    </source>
</evidence>
<evidence type="ECO:0000259" key="9">
    <source>
        <dbReference type="Pfam" id="PF13786"/>
    </source>
</evidence>
<organism evidence="10 11">
    <name type="scientific">Pallidibacillus pasinlerensis</name>
    <dbReference type="NCBI Taxonomy" id="2703818"/>
    <lineage>
        <taxon>Bacteria</taxon>
        <taxon>Bacillati</taxon>
        <taxon>Bacillota</taxon>
        <taxon>Bacilli</taxon>
        <taxon>Bacillales</taxon>
        <taxon>Bacillaceae</taxon>
        <taxon>Pallidibacillus</taxon>
    </lineage>
</organism>
<evidence type="ECO:0000256" key="5">
    <source>
        <dbReference type="ARBA" id="ARBA00023163"/>
    </source>
</evidence>
<evidence type="ECO:0000313" key="10">
    <source>
        <dbReference type="EMBL" id="NCU17714.1"/>
    </source>
</evidence>
<gene>
    <name evidence="10" type="ORF">GW534_08090</name>
</gene>
<name>A0ABX0A6S0_9BACI</name>
<dbReference type="InterPro" id="IPR013325">
    <property type="entry name" value="RNA_pol_sigma_r2"/>
</dbReference>
<evidence type="ECO:0000256" key="3">
    <source>
        <dbReference type="ARBA" id="ARBA00023082"/>
    </source>
</evidence>
<dbReference type="EMBL" id="JAACYS010000031">
    <property type="protein sequence ID" value="NCU17714.1"/>
    <property type="molecule type" value="Genomic_DNA"/>
</dbReference>
<comment type="similarity">
    <text evidence="1">Belongs to the sigma-70 factor family. ECF subfamily.</text>
</comment>
<reference evidence="10 11" key="1">
    <citation type="submission" date="2020-01" db="EMBL/GenBank/DDBJ databases">
        <title>A novel Bacillus sp. from Pasinler.</title>
        <authorList>
            <person name="Adiguzel A."/>
            <person name="Ay H."/>
            <person name="Baltaci M.O."/>
        </authorList>
    </citation>
    <scope>NUCLEOTIDE SEQUENCE [LARGE SCALE GENOMIC DNA]</scope>
    <source>
        <strain evidence="10 11">P1</strain>
    </source>
</reference>
<feature type="domain" description="RNA polymerase sigma-70 region 2" evidence="7">
    <location>
        <begin position="25"/>
        <end position="75"/>
    </location>
</feature>
<evidence type="ECO:0000259" key="8">
    <source>
        <dbReference type="Pfam" id="PF04545"/>
    </source>
</evidence>
<dbReference type="InterPro" id="IPR013324">
    <property type="entry name" value="RNA_pol_sigma_r3/r4-like"/>
</dbReference>
<keyword evidence="6" id="KW-0472">Membrane</keyword>
<feature type="domain" description="RNA polymerase sigma-70 region 4" evidence="8">
    <location>
        <begin position="100"/>
        <end position="149"/>
    </location>
</feature>
<keyword evidence="6" id="KW-1133">Transmembrane helix</keyword>
<sequence length="674" mass="79497">MQQVNETSLNITTSENSLDTITNWVEQHQHFLYSFGLSYLGNQQLTEELFYKAILKMYKGFPRYKHNMNFKSWVIANFLQTCRELEKTNTEVEEHAFLKAIQQLNQTEKEAAILTYINDFTHEEVAQILQLLKENVKEHLHSAIQSLRKAFGYGSNFNGCKEYQKDYIDYLGHSMERSNKIEFETHFYHCESCQEDLGTFQDVTIQLSEWRNVFKMPEGFLKKIKERIAEHEKEKHKKLKKRSIFIFSLTGVLVLFISYGILSGMFSKLYYTWTEDNEEVLAYIKNDLGEFLNLEAESNGVKITIKTAVADEFQTVILYEIEDTEANNPYMMVYEDGAYVENQYDILNMSIFPTYYPPFLDEEEKGDRQNVYQGKLSLPPLKEDSGTIKLSISSLQKVIDYNEAMTHGDFEMEYKEGEWNFEIPVTMKSSKEYALDKEVEIEGIPFRFEQLIVAPTTTMLRYSVYRDEQSEENLNVKFNQLRLNDEKLNQNLYSSLSVDFQLDMNWTAFQTSFEPFFNEGIHDVVIQFKNIDIVDYETMMLELDFSKEFPYTFEYGDSTFTVDKKEEGQWTNIIITNEDYKDGNLDDIFIGPYDAEGYVDNFDMHFDTVLVDKEGNEVALEEIDYYSDEMENYRYVTRSYELRFENIDPEKNLKIRLDGFRKTIYSDEIVEIPL</sequence>
<keyword evidence="5" id="KW-0804">Transcription</keyword>
<dbReference type="Gene3D" id="1.10.1740.10">
    <property type="match status" value="1"/>
</dbReference>
<dbReference type="PANTHER" id="PTHR43133">
    <property type="entry name" value="RNA POLYMERASE ECF-TYPE SIGMA FACTO"/>
    <property type="match status" value="1"/>
</dbReference>
<evidence type="ECO:0000259" key="7">
    <source>
        <dbReference type="Pfam" id="PF04542"/>
    </source>
</evidence>
<dbReference type="Pfam" id="PF13786">
    <property type="entry name" value="DUF4179"/>
    <property type="match status" value="1"/>
</dbReference>
<dbReference type="SUPFAM" id="SSF88946">
    <property type="entry name" value="Sigma2 domain of RNA polymerase sigma factors"/>
    <property type="match status" value="1"/>
</dbReference>
<dbReference type="InterPro" id="IPR025436">
    <property type="entry name" value="DUF4179"/>
</dbReference>
<evidence type="ECO:0000256" key="4">
    <source>
        <dbReference type="ARBA" id="ARBA00023125"/>
    </source>
</evidence>
<comment type="caution">
    <text evidence="10">The sequence shown here is derived from an EMBL/GenBank/DDBJ whole genome shotgun (WGS) entry which is preliminary data.</text>
</comment>
<proteinExistence type="inferred from homology"/>
<dbReference type="InterPro" id="IPR039425">
    <property type="entry name" value="RNA_pol_sigma-70-like"/>
</dbReference>
<keyword evidence="2" id="KW-0805">Transcription regulation</keyword>
<dbReference type="RefSeq" id="WP_161920545.1">
    <property type="nucleotide sequence ID" value="NZ_JAACYS010000031.1"/>
</dbReference>
<feature type="domain" description="DUF4179" evidence="9">
    <location>
        <begin position="237"/>
        <end position="323"/>
    </location>
</feature>
<dbReference type="SUPFAM" id="SSF88659">
    <property type="entry name" value="Sigma3 and sigma4 domains of RNA polymerase sigma factors"/>
    <property type="match status" value="1"/>
</dbReference>
<evidence type="ECO:0000256" key="1">
    <source>
        <dbReference type="ARBA" id="ARBA00010641"/>
    </source>
</evidence>
<keyword evidence="11" id="KW-1185">Reference proteome</keyword>
<keyword evidence="3" id="KW-0731">Sigma factor</keyword>
<dbReference type="CDD" id="cd06171">
    <property type="entry name" value="Sigma70_r4"/>
    <property type="match status" value="1"/>
</dbReference>
<feature type="transmembrane region" description="Helical" evidence="6">
    <location>
        <begin position="243"/>
        <end position="262"/>
    </location>
</feature>
<dbReference type="Proteomes" id="UP000743899">
    <property type="component" value="Unassembled WGS sequence"/>
</dbReference>
<dbReference type="Gene3D" id="1.10.10.10">
    <property type="entry name" value="Winged helix-like DNA-binding domain superfamily/Winged helix DNA-binding domain"/>
    <property type="match status" value="1"/>
</dbReference>
<dbReference type="PANTHER" id="PTHR43133:SF8">
    <property type="entry name" value="RNA POLYMERASE SIGMA FACTOR HI_1459-RELATED"/>
    <property type="match status" value="1"/>
</dbReference>
<keyword evidence="4" id="KW-0238">DNA-binding</keyword>
<dbReference type="Pfam" id="PF04542">
    <property type="entry name" value="Sigma70_r2"/>
    <property type="match status" value="1"/>
</dbReference>
<dbReference type="Pfam" id="PF04545">
    <property type="entry name" value="Sigma70_r4"/>
    <property type="match status" value="1"/>
</dbReference>
<dbReference type="InterPro" id="IPR007630">
    <property type="entry name" value="RNA_pol_sigma70_r4"/>
</dbReference>
<accession>A0ABX0A6S0</accession>
<evidence type="ECO:0000256" key="6">
    <source>
        <dbReference type="SAM" id="Phobius"/>
    </source>
</evidence>
<dbReference type="InterPro" id="IPR007627">
    <property type="entry name" value="RNA_pol_sigma70_r2"/>
</dbReference>
<evidence type="ECO:0000256" key="2">
    <source>
        <dbReference type="ARBA" id="ARBA00023015"/>
    </source>
</evidence>
<protein>
    <submittedName>
        <fullName evidence="10">DUF4179 domain-containing protein</fullName>
    </submittedName>
</protein>
<dbReference type="InterPro" id="IPR036388">
    <property type="entry name" value="WH-like_DNA-bd_sf"/>
</dbReference>